<dbReference type="HAMAP" id="MF_01518">
    <property type="entry name" value="Adenine_deamin"/>
    <property type="match status" value="1"/>
</dbReference>
<dbReference type="Gene3D" id="2.30.40.10">
    <property type="entry name" value="Urease, subunit C, domain 1"/>
    <property type="match status" value="1"/>
</dbReference>
<gene>
    <name evidence="6" type="primary">ade</name>
    <name evidence="9" type="ORF">SAMN06296036_11317</name>
</gene>
<dbReference type="NCBIfam" id="TIGR01178">
    <property type="entry name" value="ade"/>
    <property type="match status" value="1"/>
</dbReference>
<dbReference type="STRING" id="1513793.SAMN06296036_11317"/>
<comment type="catalytic activity">
    <reaction evidence="5 6">
        <text>adenine + H2O + H(+) = hypoxanthine + NH4(+)</text>
        <dbReference type="Rhea" id="RHEA:23688"/>
        <dbReference type="ChEBI" id="CHEBI:15377"/>
        <dbReference type="ChEBI" id="CHEBI:15378"/>
        <dbReference type="ChEBI" id="CHEBI:16708"/>
        <dbReference type="ChEBI" id="CHEBI:17368"/>
        <dbReference type="ChEBI" id="CHEBI:28938"/>
        <dbReference type="EC" id="3.5.4.2"/>
    </reaction>
</comment>
<dbReference type="EMBL" id="FWZT01000013">
    <property type="protein sequence ID" value="SMF42762.1"/>
    <property type="molecule type" value="Genomic_DNA"/>
</dbReference>
<sequence length="590" mass="63941">MTSKARYISIATLRSKIKAARGEIKADIVIKNAHYLDVYSGKFVLGDVAMFEGAIVGIDEPYEGQHVIDGTGQYLVPGFIDSHVHIESSLMTPARFQQVTMPCGTTTAIWDPHEIANVKGKDGIRWALDSSAPLEMDIFVMVPSCVPSTSEELGFESNGFALHAEDIKEFRDHPRVLGLAEMMNFPGLLHGDEEVLQKLLDYKELKRDGHCPSLSGKDLNAYGVAGIHSCHESTRLEEAQEKLRKGIAVLIREGSCAKDAQTLLPLIDAYTSATVGLCSDDRNPLDIAETGHINCIVDMALRGGMRPEDIFRAASFGAARLYGLDDRGAVAPGLIADLCLVQPRDAQSWASGLQINQVFKAGHPVDEAVLEKVAAGEQVAITGRNINMKQVTKDDLRIESLEDSIVHVIGVIPNQILTQRLEHKVVAKGGELQSNLDQDILKIAVFERHHGTGNQTIGFVQGFGLKEGAIVTSINHDSHNIIAVAASDQAMLKGLEAIKSIDGGIVVVDGQGQWEALPLPLGGLMTHESPDLVADTLKRLKAKARAMGCQLDEPFLQLSFLALPVIPSLKITDRGLVDVDQFEMIPVVKA</sequence>
<dbReference type="InterPro" id="IPR006680">
    <property type="entry name" value="Amidohydro-rel"/>
</dbReference>
<accession>A0A1Y6CA68</accession>
<evidence type="ECO:0000256" key="5">
    <source>
        <dbReference type="ARBA" id="ARBA00047720"/>
    </source>
</evidence>
<evidence type="ECO:0000256" key="4">
    <source>
        <dbReference type="ARBA" id="ARBA00023211"/>
    </source>
</evidence>
<dbReference type="InterPro" id="IPR011059">
    <property type="entry name" value="Metal-dep_hydrolase_composite"/>
</dbReference>
<dbReference type="PANTHER" id="PTHR11113">
    <property type="entry name" value="N-ACETYLGLUCOSAMINE-6-PHOSPHATE DEACETYLASE"/>
    <property type="match status" value="1"/>
</dbReference>
<dbReference type="PANTHER" id="PTHR11113:SF2">
    <property type="entry name" value="ADENINE DEAMINASE"/>
    <property type="match status" value="1"/>
</dbReference>
<dbReference type="InterPro" id="IPR026912">
    <property type="entry name" value="Adenine_deam_C"/>
</dbReference>
<dbReference type="Gene3D" id="3.20.20.140">
    <property type="entry name" value="Metal-dependent hydrolases"/>
    <property type="match status" value="1"/>
</dbReference>
<evidence type="ECO:0000256" key="1">
    <source>
        <dbReference type="ARBA" id="ARBA00006773"/>
    </source>
</evidence>
<evidence type="ECO:0000256" key="3">
    <source>
        <dbReference type="ARBA" id="ARBA00022801"/>
    </source>
</evidence>
<dbReference type="Pfam" id="PF01979">
    <property type="entry name" value="Amidohydro_1"/>
    <property type="match status" value="1"/>
</dbReference>
<dbReference type="InterPro" id="IPR006679">
    <property type="entry name" value="Adenine_deam"/>
</dbReference>
<evidence type="ECO:0000259" key="7">
    <source>
        <dbReference type="Pfam" id="PF01979"/>
    </source>
</evidence>
<comment type="cofactor">
    <cofactor evidence="6">
        <name>Mn(2+)</name>
        <dbReference type="ChEBI" id="CHEBI:29035"/>
    </cofactor>
</comment>
<dbReference type="InterPro" id="IPR032466">
    <property type="entry name" value="Metal_Hydrolase"/>
</dbReference>
<keyword evidence="3 6" id="KW-0378">Hydrolase</keyword>
<keyword evidence="10" id="KW-1185">Reference proteome</keyword>
<evidence type="ECO:0000259" key="8">
    <source>
        <dbReference type="Pfam" id="PF13382"/>
    </source>
</evidence>
<dbReference type="SUPFAM" id="SSF51556">
    <property type="entry name" value="Metallo-dependent hydrolases"/>
    <property type="match status" value="1"/>
</dbReference>
<dbReference type="GO" id="GO:0006146">
    <property type="term" value="P:adenine catabolic process"/>
    <property type="evidence" value="ECO:0007669"/>
    <property type="project" value="InterPro"/>
</dbReference>
<feature type="domain" description="Adenine deaminase C-terminal" evidence="8">
    <location>
        <begin position="415"/>
        <end position="583"/>
    </location>
</feature>
<dbReference type="OrthoDB" id="5296867at2"/>
<evidence type="ECO:0000256" key="6">
    <source>
        <dbReference type="HAMAP-Rule" id="MF_01518"/>
    </source>
</evidence>
<name>A0A1Y6CA68_9BACT</name>
<dbReference type="SUPFAM" id="SSF51338">
    <property type="entry name" value="Composite domain of metallo-dependent hydrolases"/>
    <property type="match status" value="1"/>
</dbReference>
<proteinExistence type="inferred from homology"/>
<protein>
    <recommendedName>
        <fullName evidence="2 6">Adenine deaminase</fullName>
        <shortName evidence="6">Adenase</shortName>
        <shortName evidence="6">Adenine aminase</shortName>
        <ecNumber evidence="2 6">3.5.4.2</ecNumber>
    </recommendedName>
</protein>
<evidence type="ECO:0000313" key="10">
    <source>
        <dbReference type="Proteomes" id="UP000192907"/>
    </source>
</evidence>
<organism evidence="9 10">
    <name type="scientific">Pseudobacteriovorax antillogorgiicola</name>
    <dbReference type="NCBI Taxonomy" id="1513793"/>
    <lineage>
        <taxon>Bacteria</taxon>
        <taxon>Pseudomonadati</taxon>
        <taxon>Bdellovibrionota</taxon>
        <taxon>Oligoflexia</taxon>
        <taxon>Oligoflexales</taxon>
        <taxon>Pseudobacteriovoracaceae</taxon>
        <taxon>Pseudobacteriovorax</taxon>
    </lineage>
</organism>
<dbReference type="RefSeq" id="WP_132321002.1">
    <property type="nucleotide sequence ID" value="NZ_FWZT01000013.1"/>
</dbReference>
<evidence type="ECO:0000256" key="2">
    <source>
        <dbReference type="ARBA" id="ARBA00012782"/>
    </source>
</evidence>
<keyword evidence="4 6" id="KW-0464">Manganese</keyword>
<dbReference type="AlphaFoldDB" id="A0A1Y6CA68"/>
<reference evidence="10" key="1">
    <citation type="submission" date="2017-04" db="EMBL/GenBank/DDBJ databases">
        <authorList>
            <person name="Varghese N."/>
            <person name="Submissions S."/>
        </authorList>
    </citation>
    <scope>NUCLEOTIDE SEQUENCE [LARGE SCALE GENOMIC DNA]</scope>
    <source>
        <strain evidence="10">RKEM611</strain>
    </source>
</reference>
<dbReference type="Proteomes" id="UP000192907">
    <property type="component" value="Unassembled WGS sequence"/>
</dbReference>
<dbReference type="GO" id="GO:0000034">
    <property type="term" value="F:adenine deaminase activity"/>
    <property type="evidence" value="ECO:0007669"/>
    <property type="project" value="UniProtKB-UniRule"/>
</dbReference>
<dbReference type="CDD" id="cd01295">
    <property type="entry name" value="AdeC"/>
    <property type="match status" value="1"/>
</dbReference>
<dbReference type="EC" id="3.5.4.2" evidence="2 6"/>
<evidence type="ECO:0000313" key="9">
    <source>
        <dbReference type="EMBL" id="SMF42762.1"/>
    </source>
</evidence>
<feature type="domain" description="Amidohydrolase-related" evidence="7">
    <location>
        <begin position="74"/>
        <end position="364"/>
    </location>
</feature>
<dbReference type="Pfam" id="PF13382">
    <property type="entry name" value="Adenine_deam_C"/>
    <property type="match status" value="1"/>
</dbReference>
<comment type="similarity">
    <text evidence="1 6">Belongs to the metallo-dependent hydrolases superfamily. Adenine deaminase family.</text>
</comment>